<dbReference type="EMBL" id="FQUT01000004">
    <property type="protein sequence ID" value="SHF48087.1"/>
    <property type="molecule type" value="Genomic_DNA"/>
</dbReference>
<keyword evidence="2" id="KW-1185">Reference proteome</keyword>
<sequence length="34" mass="4107">MPQFDFNLYIVFPFLKLLNHNGSLKQHLTIRDVF</sequence>
<dbReference type="STRING" id="1416778.SAMN05443633_104354"/>
<evidence type="ECO:0000313" key="1">
    <source>
        <dbReference type="EMBL" id="SHF48087.1"/>
    </source>
</evidence>
<name>A0A1M5C0E8_9FLAO</name>
<gene>
    <name evidence="1" type="ORF">SAMN05443633_104354</name>
</gene>
<protein>
    <submittedName>
        <fullName evidence="1">Uncharacterized protein</fullName>
    </submittedName>
</protein>
<dbReference type="AlphaFoldDB" id="A0A1M5C0E8"/>
<dbReference type="Proteomes" id="UP000184518">
    <property type="component" value="Unassembled WGS sequence"/>
</dbReference>
<reference evidence="2" key="1">
    <citation type="submission" date="2016-11" db="EMBL/GenBank/DDBJ databases">
        <authorList>
            <person name="Varghese N."/>
            <person name="Submissions S."/>
        </authorList>
    </citation>
    <scope>NUCLEOTIDE SEQUENCE [LARGE SCALE GENOMIC DNA]</scope>
    <source>
        <strain evidence="2">DSM 27619</strain>
    </source>
</reference>
<accession>A0A1M5C0E8</accession>
<organism evidence="1 2">
    <name type="scientific">Chryseobacterium arachidis</name>
    <dbReference type="NCBI Taxonomy" id="1416778"/>
    <lineage>
        <taxon>Bacteria</taxon>
        <taxon>Pseudomonadati</taxon>
        <taxon>Bacteroidota</taxon>
        <taxon>Flavobacteriia</taxon>
        <taxon>Flavobacteriales</taxon>
        <taxon>Weeksellaceae</taxon>
        <taxon>Chryseobacterium group</taxon>
        <taxon>Chryseobacterium</taxon>
    </lineage>
</organism>
<proteinExistence type="predicted"/>
<evidence type="ECO:0000313" key="2">
    <source>
        <dbReference type="Proteomes" id="UP000184518"/>
    </source>
</evidence>